<dbReference type="InterPro" id="IPR001394">
    <property type="entry name" value="Peptidase_C19_UCH"/>
</dbReference>
<dbReference type="KEGG" id="kbi:30209830"/>
<dbReference type="Proteomes" id="UP000092730">
    <property type="component" value="Chromosome 4"/>
</dbReference>
<keyword evidence="11" id="KW-1185">Reference proteome</keyword>
<dbReference type="PROSITE" id="PS00972">
    <property type="entry name" value="USP_1"/>
    <property type="match status" value="1"/>
</dbReference>
<evidence type="ECO:0000256" key="4">
    <source>
        <dbReference type="ARBA" id="ARBA00022670"/>
    </source>
</evidence>
<evidence type="ECO:0000259" key="9">
    <source>
        <dbReference type="PROSITE" id="PS50235"/>
    </source>
</evidence>
<dbReference type="GO" id="GO:0005634">
    <property type="term" value="C:nucleus"/>
    <property type="evidence" value="ECO:0007669"/>
    <property type="project" value="TreeGrafter"/>
</dbReference>
<dbReference type="GO" id="GO:0004843">
    <property type="term" value="F:cysteine-type deubiquitinase activity"/>
    <property type="evidence" value="ECO:0007669"/>
    <property type="project" value="UniProtKB-EC"/>
</dbReference>
<organism evidence="10 11">
    <name type="scientific">Kwoniella bestiolae CBS 10118</name>
    <dbReference type="NCBI Taxonomy" id="1296100"/>
    <lineage>
        <taxon>Eukaryota</taxon>
        <taxon>Fungi</taxon>
        <taxon>Dikarya</taxon>
        <taxon>Basidiomycota</taxon>
        <taxon>Agaricomycotina</taxon>
        <taxon>Tremellomycetes</taxon>
        <taxon>Tremellales</taxon>
        <taxon>Cryptococcaceae</taxon>
        <taxon>Kwoniella</taxon>
    </lineage>
</organism>
<proteinExistence type="inferred from homology"/>
<evidence type="ECO:0000256" key="7">
    <source>
        <dbReference type="ARBA" id="ARBA00022807"/>
    </source>
</evidence>
<keyword evidence="7" id="KW-0788">Thiol protease</keyword>
<comment type="similarity">
    <text evidence="2">Belongs to the peptidase C19 family.</text>
</comment>
<feature type="region of interest" description="Disordered" evidence="8">
    <location>
        <begin position="54"/>
        <end position="76"/>
    </location>
</feature>
<dbReference type="PROSITE" id="PS50235">
    <property type="entry name" value="USP_3"/>
    <property type="match status" value="1"/>
</dbReference>
<evidence type="ECO:0000256" key="6">
    <source>
        <dbReference type="ARBA" id="ARBA00022801"/>
    </source>
</evidence>
<evidence type="ECO:0000256" key="3">
    <source>
        <dbReference type="ARBA" id="ARBA00012759"/>
    </source>
</evidence>
<dbReference type="AlphaFoldDB" id="A0AAJ8KBH5"/>
<dbReference type="SUPFAM" id="SSF54001">
    <property type="entry name" value="Cysteine proteinases"/>
    <property type="match status" value="1"/>
</dbReference>
<protein>
    <recommendedName>
        <fullName evidence="3">ubiquitinyl hydrolase 1</fullName>
        <ecNumber evidence="3">3.4.19.12</ecNumber>
    </recommendedName>
</protein>
<dbReference type="Pfam" id="PF00443">
    <property type="entry name" value="UCH"/>
    <property type="match status" value="1"/>
</dbReference>
<sequence length="1004" mass="113303">MPPKKPAQDWSWINTISSPDQITSEHRRRAAGLEGLIPCPFNFDLVKPAPIELEEEDDEVVETDSKGKPKAKPSKNKVQGCTKQKCLRNPVCYNHLGAEQVVHPDALKHYLEDDAGIVPVDRDRPAGLRNLGATCYANAFLQLWYHNVAFRNGVYDCVTTESTPLYHLAMVFGMLQHSNRQVVDPMGLIEALRLEKGNQQDAAEFSKLFLSVLASEFAKHPNQKLQSFLKDQFEGVMEYSTACQCGHVSRNNSTFLELELSFRNNSTLEECLEDLQTPEKLEGDNLYNCPACLRRRGAIRRQVPVKYPPVLHIALMRFVFDFKTLDRKKSSASIKYPRFIALGNDEYELRAVITHEGKSAHHGHFICEVWDEAEQAWLLCNDEEVKNLSERPAKRPKLSLKLDGDTHSSKDAYMLVYRRKDQNQVVPKQPPSTVWDKVMAHNVTLREEQNEIGVKQAQMEDEFDHLNGLKKHVLKNLPGTDHIVPRDSLIKWLEARHFAILHEPFDMSPITCSHGGIDPMKTDKCRLISEKAFDQIQLLNEVSALQICSVCVEERYSQEKAGSSRKEQVSTFDEVNEGDGEYVISKIWLDKWRAAEPTSGQSPTDIEYGLICEHGGRAVIPKNQLKSRTCLISAEALAILKSIVGDFPLIEVNQEECEECLSLGEANSEIRKQRSEETKLDRQIRRLVNKDKSPAYGLDYYALSTDFVRNWDRFLQGKGEKPELDMGLCEHGLLDYDPQMEKPDIMDGNGWKMLKSSYGEREPIVIQFGPQIQHGKKTYVSSSRPGVCLECSTAKRADFDIITIPIISVIASSSPSKSVTPAPPESSSGPRGNGFPPNNGFNRDLNVNERKRTNGITTYGQRSMRSKSKTSSWTYEGTKNTIIKEIKVHIMNKMLGKLTPIQQKITYNGRELGSEETIGSIGFLRGDELELEEVVESDEIEEDEVMLVDEVEGGGTKRRRRNNEGFGGTALLARIACPDCTFENDGAAPSCEMCMRPFKVDEIL</sequence>
<evidence type="ECO:0000313" key="10">
    <source>
        <dbReference type="EMBL" id="WVW84277.1"/>
    </source>
</evidence>
<dbReference type="CDD" id="cd02668">
    <property type="entry name" value="Peptidase_C19L"/>
    <property type="match status" value="1"/>
</dbReference>
<keyword evidence="4" id="KW-0645">Protease</keyword>
<dbReference type="Gene3D" id="3.90.70.10">
    <property type="entry name" value="Cysteine proteinases"/>
    <property type="match status" value="1"/>
</dbReference>
<dbReference type="InterPro" id="IPR050164">
    <property type="entry name" value="Peptidase_C19"/>
</dbReference>
<feature type="compositionally biased region" description="Low complexity" evidence="8">
    <location>
        <begin position="813"/>
        <end position="843"/>
    </location>
</feature>
<dbReference type="InterPro" id="IPR018200">
    <property type="entry name" value="USP_CS"/>
</dbReference>
<dbReference type="InterPro" id="IPR033841">
    <property type="entry name" value="Pep_USP48"/>
</dbReference>
<dbReference type="GO" id="GO:0006508">
    <property type="term" value="P:proteolysis"/>
    <property type="evidence" value="ECO:0007669"/>
    <property type="project" value="UniProtKB-KW"/>
</dbReference>
<evidence type="ECO:0000256" key="5">
    <source>
        <dbReference type="ARBA" id="ARBA00022786"/>
    </source>
</evidence>
<dbReference type="EC" id="3.4.19.12" evidence="3"/>
<dbReference type="PANTHER" id="PTHR24006">
    <property type="entry name" value="UBIQUITIN CARBOXYL-TERMINAL HYDROLASE"/>
    <property type="match status" value="1"/>
</dbReference>
<dbReference type="PANTHER" id="PTHR24006:SF888">
    <property type="entry name" value="UBIQUITIN CARBOXYL-TERMINAL HYDROLASE 30"/>
    <property type="match status" value="1"/>
</dbReference>
<feature type="compositionally biased region" description="Polar residues" evidence="8">
    <location>
        <begin position="854"/>
        <end position="874"/>
    </location>
</feature>
<dbReference type="GeneID" id="30209830"/>
<dbReference type="InterPro" id="IPR028889">
    <property type="entry name" value="USP"/>
</dbReference>
<dbReference type="GO" id="GO:0005829">
    <property type="term" value="C:cytosol"/>
    <property type="evidence" value="ECO:0007669"/>
    <property type="project" value="TreeGrafter"/>
</dbReference>
<keyword evidence="6" id="KW-0378">Hydrolase</keyword>
<name>A0AAJ8KBH5_9TREE</name>
<comment type="catalytic activity">
    <reaction evidence="1">
        <text>Thiol-dependent hydrolysis of ester, thioester, amide, peptide and isopeptide bonds formed by the C-terminal Gly of ubiquitin (a 76-residue protein attached to proteins as an intracellular targeting signal).</text>
        <dbReference type="EC" id="3.4.19.12"/>
    </reaction>
</comment>
<reference evidence="10" key="1">
    <citation type="submission" date="2013-07" db="EMBL/GenBank/DDBJ databases">
        <authorList>
            <consortium name="The Broad Institute Genome Sequencing Platform"/>
            <person name="Cuomo C."/>
            <person name="Litvintseva A."/>
            <person name="Chen Y."/>
            <person name="Heitman J."/>
            <person name="Sun S."/>
            <person name="Springer D."/>
            <person name="Dromer F."/>
            <person name="Young S.K."/>
            <person name="Zeng Q."/>
            <person name="Gargeya S."/>
            <person name="Fitzgerald M."/>
            <person name="Abouelleil A."/>
            <person name="Alvarado L."/>
            <person name="Berlin A.M."/>
            <person name="Chapman S.B."/>
            <person name="Dewar J."/>
            <person name="Goldberg J."/>
            <person name="Griggs A."/>
            <person name="Gujja S."/>
            <person name="Hansen M."/>
            <person name="Howarth C."/>
            <person name="Imamovic A."/>
            <person name="Larimer J."/>
            <person name="McCowan C."/>
            <person name="Murphy C."/>
            <person name="Pearson M."/>
            <person name="Priest M."/>
            <person name="Roberts A."/>
            <person name="Saif S."/>
            <person name="Shea T."/>
            <person name="Sykes S."/>
            <person name="Wortman J."/>
            <person name="Nusbaum C."/>
            <person name="Birren B."/>
        </authorList>
    </citation>
    <scope>NUCLEOTIDE SEQUENCE</scope>
    <source>
        <strain evidence="10">CBS 10118</strain>
    </source>
</reference>
<evidence type="ECO:0000256" key="2">
    <source>
        <dbReference type="ARBA" id="ARBA00009085"/>
    </source>
</evidence>
<gene>
    <name evidence="10" type="ORF">I302_106307</name>
</gene>
<keyword evidence="5" id="KW-0833">Ubl conjugation pathway</keyword>
<reference evidence="10" key="2">
    <citation type="submission" date="2024-02" db="EMBL/GenBank/DDBJ databases">
        <title>Comparative genomics of Cryptococcus and Kwoniella reveals pathogenesis evolution and contrasting modes of karyotype evolution via chromosome fusion or intercentromeric recombination.</title>
        <authorList>
            <person name="Coelho M.A."/>
            <person name="David-Palma M."/>
            <person name="Shea T."/>
            <person name="Bowers K."/>
            <person name="McGinley-Smith S."/>
            <person name="Mohammad A.W."/>
            <person name="Gnirke A."/>
            <person name="Yurkov A.M."/>
            <person name="Nowrousian M."/>
            <person name="Sun S."/>
            <person name="Cuomo C.A."/>
            <person name="Heitman J."/>
        </authorList>
    </citation>
    <scope>NUCLEOTIDE SEQUENCE</scope>
    <source>
        <strain evidence="10">CBS 10118</strain>
    </source>
</reference>
<evidence type="ECO:0000256" key="1">
    <source>
        <dbReference type="ARBA" id="ARBA00000707"/>
    </source>
</evidence>
<dbReference type="InterPro" id="IPR038765">
    <property type="entry name" value="Papain-like_cys_pep_sf"/>
</dbReference>
<dbReference type="EMBL" id="CP144544">
    <property type="protein sequence ID" value="WVW84277.1"/>
    <property type="molecule type" value="Genomic_DNA"/>
</dbReference>
<dbReference type="PROSITE" id="PS00973">
    <property type="entry name" value="USP_2"/>
    <property type="match status" value="1"/>
</dbReference>
<accession>A0AAJ8KBH5</accession>
<evidence type="ECO:0000313" key="11">
    <source>
        <dbReference type="Proteomes" id="UP000092730"/>
    </source>
</evidence>
<dbReference type="GO" id="GO:0016579">
    <property type="term" value="P:protein deubiquitination"/>
    <property type="evidence" value="ECO:0007669"/>
    <property type="project" value="InterPro"/>
</dbReference>
<feature type="region of interest" description="Disordered" evidence="8">
    <location>
        <begin position="813"/>
        <end position="874"/>
    </location>
</feature>
<feature type="domain" description="USP" evidence="9">
    <location>
        <begin position="126"/>
        <end position="420"/>
    </location>
</feature>
<evidence type="ECO:0000256" key="8">
    <source>
        <dbReference type="SAM" id="MobiDB-lite"/>
    </source>
</evidence>
<dbReference type="RefSeq" id="XP_065726320.1">
    <property type="nucleotide sequence ID" value="XM_065870248.1"/>
</dbReference>